<feature type="compositionally biased region" description="Polar residues" evidence="3">
    <location>
        <begin position="1440"/>
        <end position="1452"/>
    </location>
</feature>
<feature type="compositionally biased region" description="Pro residues" evidence="3">
    <location>
        <begin position="597"/>
        <end position="618"/>
    </location>
</feature>
<dbReference type="SUPFAM" id="SSF46934">
    <property type="entry name" value="UBA-like"/>
    <property type="match status" value="1"/>
</dbReference>
<dbReference type="CDD" id="cd12435">
    <property type="entry name" value="RRM_GW182_like"/>
    <property type="match status" value="1"/>
</dbReference>
<dbReference type="Pfam" id="PF12938">
    <property type="entry name" value="M_domain"/>
    <property type="match status" value="1"/>
</dbReference>
<dbReference type="GO" id="GO:0035278">
    <property type="term" value="P:miRNA-mediated gene silencing by inhibition of translation"/>
    <property type="evidence" value="ECO:0007669"/>
    <property type="project" value="InterPro"/>
</dbReference>
<accession>A0A6P8ZNQ9</accession>
<evidence type="ECO:0000259" key="4">
    <source>
        <dbReference type="PROSITE" id="PS50030"/>
    </source>
</evidence>
<dbReference type="GO" id="GO:0003723">
    <property type="term" value="F:RNA binding"/>
    <property type="evidence" value="ECO:0007669"/>
    <property type="project" value="UniProtKB-KW"/>
</dbReference>
<feature type="compositionally biased region" description="Gly residues" evidence="3">
    <location>
        <begin position="965"/>
        <end position="976"/>
    </location>
</feature>
<evidence type="ECO:0000256" key="1">
    <source>
        <dbReference type="ARBA" id="ARBA00022884"/>
    </source>
</evidence>
<feature type="region of interest" description="Disordered" evidence="3">
    <location>
        <begin position="301"/>
        <end position="327"/>
    </location>
</feature>
<dbReference type="GeneID" id="117646148"/>
<feature type="compositionally biased region" description="Gly residues" evidence="3">
    <location>
        <begin position="777"/>
        <end position="796"/>
    </location>
</feature>
<evidence type="ECO:0000313" key="6">
    <source>
        <dbReference type="RefSeq" id="XP_034242784.1"/>
    </source>
</evidence>
<organism evidence="6">
    <name type="scientific">Thrips palmi</name>
    <name type="common">Melon thrips</name>
    <dbReference type="NCBI Taxonomy" id="161013"/>
    <lineage>
        <taxon>Eukaryota</taxon>
        <taxon>Metazoa</taxon>
        <taxon>Ecdysozoa</taxon>
        <taxon>Arthropoda</taxon>
        <taxon>Hexapoda</taxon>
        <taxon>Insecta</taxon>
        <taxon>Pterygota</taxon>
        <taxon>Neoptera</taxon>
        <taxon>Paraneoptera</taxon>
        <taxon>Thysanoptera</taxon>
        <taxon>Terebrantia</taxon>
        <taxon>Thripoidea</taxon>
        <taxon>Thripidae</taxon>
        <taxon>Thrips</taxon>
    </lineage>
</organism>
<dbReference type="PANTHER" id="PTHR13020">
    <property type="entry name" value="TRINUCLEOTIDE REPEAT-CONTAINING GENE 6"/>
    <property type="match status" value="1"/>
</dbReference>
<proteinExistence type="predicted"/>
<feature type="compositionally biased region" description="Polar residues" evidence="3">
    <location>
        <begin position="1475"/>
        <end position="1497"/>
    </location>
</feature>
<dbReference type="OrthoDB" id="5919166at2759"/>
<feature type="region of interest" description="Disordered" evidence="3">
    <location>
        <begin position="466"/>
        <end position="1036"/>
    </location>
</feature>
<evidence type="ECO:0000256" key="2">
    <source>
        <dbReference type="SAM" id="Coils"/>
    </source>
</evidence>
<keyword evidence="1" id="KW-0694">RNA-binding</keyword>
<feature type="compositionally biased region" description="Polar residues" evidence="3">
    <location>
        <begin position="1879"/>
        <end position="1912"/>
    </location>
</feature>
<feature type="compositionally biased region" description="Basic and acidic residues" evidence="3">
    <location>
        <begin position="866"/>
        <end position="925"/>
    </location>
</feature>
<dbReference type="InterPro" id="IPR035979">
    <property type="entry name" value="RBD_domain_sf"/>
</dbReference>
<sequence length="1934" mass="200595">MFSNNSSSLEISSVANGSTQNFEDNGVEVLHGAGQSAEPALSTCGNEPVAKEGSSVPTKPVPDMRDTQNCTNDWPGDVGSQVSSVSSTSLASSITSTAAQSTNIESTMQDGLFSKDAPTVVPSLSASEVATSSRSLVKPLHTGCDSCGCCNHHPDDNCASCLKSEACSNACSHQITTQSSAEDASGCLLVETAHKMSVISSSSGVVVATEMEPIPPSLSTSSGAPQSTKAVFACDLDSSSSNKLPLQRFEPSKANGMALPNESKQHHQNKITPAAEIEIAKFPGHLIPSWEEKLTTGALSDQDNNYNKANHSNNSVKEHSQLGGGDAKQSNNAWSLTPFNIPEAEGDGNSRVPQAIQATVQGINDSSNPPASFNNNVNVNDYGNVNDNGTAPVLDKSTILLNDYSCLNLPSDKDREAYSPSKKMNVPYNLTEVSKKQNKDSMEKLVKNFTQLKSCGQMMGPASNARWGIPQGLGLRGGGESSLNNGTTGWGTPPSGNNNSNNNTNNSNNNPGANSAAAAGWGTANSTPNAGNNQGGQSQWGAPNNNRPNTGNNQNAGAPPIAGQSPPQSNPPGQPAPSQPGPQGQPNQPPGQQQTPPGQPQPQPNPAQPPPTSQPPPQNGSNPWSQGGDMGPNQPPPSGGPPNNNNGGPPNNGSGVPGGLPPTSGAATPAAPSTKQQLEQLNTMREALFSQDGWGGQNVNQDTGWDIPSSPEPATKDNNGTDLWEANLRNGGQPPPQTQQKTPWGHTPTTNIGGTWGEDDEVSDSSNMWTGVPANPGPGGVGPGGPGPQWGAGGPGPGGPGGPGPAGGMWGGPKKDDWNRGSSNWGEPRGDPRGGGGGGDPRMGMDAMGDPRDPRDMRGVGGGGMDPRDMRGVGPNDPRDMRGVDMRGVDMRGDPMRPMDPMRDPRDMRGMADMRGGDPMMRGDPRGISGRLNGGVSDPSMWGQPPQPPHHNMPHHQQSQPPRVGPGGVGSGGNFPGGVNQWAGPPPKDIGMPGGGSKPSGWEEPSPPPQRRNLTNYDDGTSLWGQQQNRMGGGGKVSHWKDMPAPNMGRSMQGCPPGMPQNRMPGNNPGNMKPDNPLWSHPGRNGSWDGPHEGAGGNPWVEEPKGGLGGMNNWNDPPLTPSWGGPKPKTPMNQGGWVDNDMDASWGQPKSGPKPAKEMIWASKQFRMLSDMGYKKDDVENALRVSNMNLENALEMLNASGRMNMDGWRAGHEDHGFDIGGSSHPAGGSGSAFSNRFQSAPPMHYAPPGGPGLNSQPSLINMNNANPSLTNISPALVQKMLMQQPPPQQPPSQQSAPFNQSQRNSQNQPSAQQLQMLVKQIQMAVSAGYLNQQILNQPLSPQTLLLLNQLLQQIKVLQTLTQQHAVVSTQKNSPAMLNISVQLTKTKQQIANLQNQIQAQQALYVKHMPPQGPPDYFKPDPMGAMPSFNDLTIKEPPVMNDQSFQSPQSRLNQWKLPPSLDKDSDGLGNEFSRAPGTTSKAPGLSQSHSSPNINPILSQGDGPWASVSRSNSDTGWPDSAGVIESGASDKDWPITSQSNSFSDLVPEFEPGKPWKGMKSIEDDPNITPGSVGRSPLSLAALKEPEMFPSGGVSKTSPTSSGGEIITPLSLSSSSTWSYSNTGSSTATSFASPLGKLGSKGPWGDGPVPTPANSELWGAPQNKPRGPPPGLSSKNPNGGGNGAAGGGGQGGGGTGSSGSSTSSNGWGRGSGGGNGSGSGGAASWGIQGAGATATPGAGTAGTGTTGTAGWGSTWLLLKNLTPQIDGSTLKTLCLQHGPLQSFHLYLNHGIALAKYQSREEANKAQAALNNCVLSNTTIFAESPSDSEVHNLLSHLGGHGTAQQQQSGGSAPNWGMRSSSGGAGANPGAPPAPGKAPQSSQDTWGSSGGSNSSQLWANTPSSSVLWGNSPMDSSGDQHRATPSAFLPGDLLGGESM</sequence>
<feature type="compositionally biased region" description="Polar residues" evidence="3">
    <location>
        <begin position="1012"/>
        <end position="1030"/>
    </location>
</feature>
<feature type="compositionally biased region" description="Polar residues" evidence="3">
    <location>
        <begin position="1592"/>
        <end position="1601"/>
    </location>
</feature>
<feature type="compositionally biased region" description="Low complexity" evidence="3">
    <location>
        <begin position="1291"/>
        <end position="1313"/>
    </location>
</feature>
<dbReference type="Gene3D" id="3.30.70.330">
    <property type="match status" value="1"/>
</dbReference>
<feature type="compositionally biased region" description="Low complexity" evidence="3">
    <location>
        <begin position="1609"/>
        <end position="1625"/>
    </location>
</feature>
<dbReference type="InterPro" id="IPR000504">
    <property type="entry name" value="RRM_dom"/>
</dbReference>
<feature type="region of interest" description="Disordered" evidence="3">
    <location>
        <begin position="1552"/>
        <end position="1744"/>
    </location>
</feature>
<feature type="compositionally biased region" description="Low complexity" evidence="3">
    <location>
        <begin position="661"/>
        <end position="674"/>
    </location>
</feature>
<keyword evidence="2" id="KW-0175">Coiled coil</keyword>
<dbReference type="InterPro" id="IPR033503">
    <property type="entry name" value="GW182_RRM"/>
</dbReference>
<dbReference type="GO" id="GO:0000932">
    <property type="term" value="C:P-body"/>
    <property type="evidence" value="ECO:0007669"/>
    <property type="project" value="TreeGrafter"/>
</dbReference>
<feature type="compositionally biased region" description="Low complexity" evidence="3">
    <location>
        <begin position="304"/>
        <end position="314"/>
    </location>
</feature>
<feature type="compositionally biased region" description="Low complexity" evidence="3">
    <location>
        <begin position="1722"/>
        <end position="1736"/>
    </location>
</feature>
<dbReference type="GO" id="GO:0005654">
    <property type="term" value="C:nucleoplasm"/>
    <property type="evidence" value="ECO:0007669"/>
    <property type="project" value="TreeGrafter"/>
</dbReference>
<evidence type="ECO:0000313" key="5">
    <source>
        <dbReference type="Proteomes" id="UP000515158"/>
    </source>
</evidence>
<dbReference type="InterPro" id="IPR041971">
    <property type="entry name" value="Gawky_UBA"/>
</dbReference>
<protein>
    <submittedName>
        <fullName evidence="6">Protein Gawky isoform X2</fullName>
    </submittedName>
</protein>
<feature type="compositionally biased region" description="Low complexity" evidence="3">
    <location>
        <begin position="1220"/>
        <end position="1234"/>
    </location>
</feature>
<feature type="region of interest" description="Disordered" evidence="3">
    <location>
        <begin position="35"/>
        <end position="85"/>
    </location>
</feature>
<dbReference type="SMART" id="SM00360">
    <property type="entry name" value="RRM"/>
    <property type="match status" value="1"/>
</dbReference>
<feature type="region of interest" description="Disordered" evidence="3">
    <location>
        <begin position="1066"/>
        <end position="1098"/>
    </location>
</feature>
<feature type="region of interest" description="Disordered" evidence="3">
    <location>
        <begin position="1435"/>
        <end position="1518"/>
    </location>
</feature>
<dbReference type="InterPro" id="IPR026805">
    <property type="entry name" value="GW182_M_dom"/>
</dbReference>
<dbReference type="InterPro" id="IPR015940">
    <property type="entry name" value="UBA"/>
</dbReference>
<dbReference type="CTD" id="43808"/>
<evidence type="ECO:0000256" key="3">
    <source>
        <dbReference type="SAM" id="MobiDB-lite"/>
    </source>
</evidence>
<feature type="region of interest" description="Disordered" evidence="3">
    <location>
        <begin position="1828"/>
        <end position="1934"/>
    </location>
</feature>
<keyword evidence="5" id="KW-1185">Reference proteome</keyword>
<feature type="compositionally biased region" description="Pro residues" evidence="3">
    <location>
        <begin position="568"/>
        <end position="580"/>
    </location>
</feature>
<dbReference type="InterPro" id="IPR009060">
    <property type="entry name" value="UBA-like_sf"/>
</dbReference>
<feature type="region of interest" description="Disordered" evidence="3">
    <location>
        <begin position="1283"/>
        <end position="1313"/>
    </location>
</feature>
<gene>
    <name evidence="6" type="primary">LOC117646148</name>
</gene>
<dbReference type="InterPro" id="IPR052068">
    <property type="entry name" value="GW182_domain"/>
</dbReference>
<name>A0A6P8ZNQ9_THRPL</name>
<dbReference type="Proteomes" id="UP000515158">
    <property type="component" value="Unplaced"/>
</dbReference>
<feature type="compositionally biased region" description="Low complexity" evidence="3">
    <location>
        <begin position="481"/>
        <end position="527"/>
    </location>
</feature>
<feature type="compositionally biased region" description="Gly residues" evidence="3">
    <location>
        <begin position="1705"/>
        <end position="1721"/>
    </location>
</feature>
<reference evidence="6" key="1">
    <citation type="submission" date="2025-08" db="UniProtKB">
        <authorList>
            <consortium name="RefSeq"/>
        </authorList>
    </citation>
    <scope>IDENTIFICATION</scope>
    <source>
        <tissue evidence="6">Total insect</tissue>
    </source>
</reference>
<feature type="compositionally biased region" description="Low complexity" evidence="3">
    <location>
        <begin position="641"/>
        <end position="654"/>
    </location>
</feature>
<dbReference type="InterPro" id="IPR012677">
    <property type="entry name" value="Nucleotide-bd_a/b_plait_sf"/>
</dbReference>
<dbReference type="SUPFAM" id="SSF54928">
    <property type="entry name" value="RNA-binding domain, RBD"/>
    <property type="match status" value="1"/>
</dbReference>
<dbReference type="PROSITE" id="PS50030">
    <property type="entry name" value="UBA"/>
    <property type="match status" value="1"/>
</dbReference>
<feature type="compositionally biased region" description="Low complexity" evidence="3">
    <location>
        <begin position="1839"/>
        <end position="1849"/>
    </location>
</feature>
<feature type="compositionally biased region" description="Low complexity" evidence="3">
    <location>
        <begin position="544"/>
        <end position="555"/>
    </location>
</feature>
<dbReference type="Pfam" id="PF00076">
    <property type="entry name" value="RRM_1"/>
    <property type="match status" value="1"/>
</dbReference>
<dbReference type="RefSeq" id="XP_034242784.1">
    <property type="nucleotide sequence ID" value="XM_034386893.1"/>
</dbReference>
<feature type="compositionally biased region" description="Polar residues" evidence="3">
    <location>
        <begin position="1253"/>
        <end position="1267"/>
    </location>
</feature>
<dbReference type="Gene3D" id="1.10.8.10">
    <property type="entry name" value="DNA helicase RuvA subunit, C-terminal domain"/>
    <property type="match status" value="1"/>
</dbReference>
<dbReference type="CDD" id="cd14284">
    <property type="entry name" value="UBA_GAWKY"/>
    <property type="match status" value="1"/>
</dbReference>
<feature type="region of interest" description="Disordered" evidence="3">
    <location>
        <begin position="1214"/>
        <end position="1267"/>
    </location>
</feature>
<dbReference type="GO" id="GO:0060213">
    <property type="term" value="P:positive regulation of nuclear-transcribed mRNA poly(A) tail shortening"/>
    <property type="evidence" value="ECO:0007669"/>
    <property type="project" value="TreeGrafter"/>
</dbReference>
<feature type="compositionally biased region" description="Polar residues" evidence="3">
    <location>
        <begin position="528"/>
        <end position="543"/>
    </location>
</feature>
<dbReference type="PANTHER" id="PTHR13020:SF25">
    <property type="entry name" value="PROTEIN GAWKY"/>
    <property type="match status" value="1"/>
</dbReference>
<feature type="compositionally biased region" description="Low complexity" evidence="3">
    <location>
        <begin position="581"/>
        <end position="596"/>
    </location>
</feature>
<feature type="compositionally biased region" description="Basic and acidic residues" evidence="3">
    <location>
        <begin position="849"/>
        <end position="858"/>
    </location>
</feature>
<feature type="coiled-coil region" evidence="2">
    <location>
        <begin position="1376"/>
        <end position="1403"/>
    </location>
</feature>
<feature type="compositionally biased region" description="Gly residues" evidence="3">
    <location>
        <begin position="1676"/>
        <end position="1695"/>
    </location>
</feature>
<feature type="domain" description="UBA" evidence="4">
    <location>
        <begin position="1155"/>
        <end position="1200"/>
    </location>
</feature>